<gene>
    <name evidence="3" type="ORF">BW733_08485</name>
</gene>
<dbReference type="AlphaFoldDB" id="A0A1Q2CXQ8"/>
<feature type="signal peptide" evidence="2">
    <location>
        <begin position="1"/>
        <end position="29"/>
    </location>
</feature>
<proteinExistence type="predicted"/>
<evidence type="ECO:0000256" key="1">
    <source>
        <dbReference type="SAM" id="MobiDB-lite"/>
    </source>
</evidence>
<protein>
    <submittedName>
        <fullName evidence="3">Uncharacterized protein</fullName>
    </submittedName>
</protein>
<dbReference type="STRING" id="399497.BW733_08485"/>
<feature type="region of interest" description="Disordered" evidence="1">
    <location>
        <begin position="237"/>
        <end position="257"/>
    </location>
</feature>
<sequence>MTRPLRLWCASLLTTALLCSTLAAQPAHADPTPPETPPVPATTDAPPAEALEASEEAAATGQPVEIVEWADEYTRTVANPDGTFTLETTREANRIKEGEQWVPIDTTISSDSDGRLRPEATVLDVSFSAGGDRALATTTADGHDLSLETPFELTTPSIHENVITYPDVMPDVDLVVSVEAESYSHVLVVKNREAAQNPELTSLDFTVHTDLDCQLSEDGSAVATDAEGEEIFAASPPVMWDSTSSPQSGDTPTATTAGDNLTAVTIEAAEAPQARSSTTTLPDGFTLTPPTEALVGPDVEYPVYIDPTWYSTSNYFTVVRSGTTSYATGDDLRVGYCNWTGCSPAYLARSYFRFDVSVFNTVAGGTRAKVTKAVVTLTQTHAASAGATPVILTRTTGSFGPWTAYPGPLGSNLSTASTSATGPYEINLDATAYVDSTVYQQLDFVGFGLRASNEADPYQWKKFANNPKLTVTYAYPPAVPAAATVSTPYGLTCTGAGIPSSTVKISASTRIYGPTLPNLVYTFAIYNQGGSVLATPLKESGSVPSGQTASVTVTLPDGKYYVRVKARPVITDGAAFESAYSEHTLFAIETATPPVPEVWSTTHPQGQINTSGVNLGANFTDNVARADGSPNGSITLKSANAAGFLYTWDGGKTPDFDGCTKPKTGYIAATNGQATLPILVSRPKGNNSLKVKAVNLIGHASAEAPTYNFVINNAGVIVHSVEAESVLTTTNTQATSAKASGGKVTNVTLNADQKATLNFTPSGVPGGPQYWEVQFDMTASAGKTIRYQVDGEVMMNDDPIHADWSANCTEATTVGTNSLAYPKLEPKICWSDPTYGGTQSRRILMTTGQTSTISLVAQANGTAISLDKIRFIYVPPQGS</sequence>
<dbReference type="RefSeq" id="WP_077349614.1">
    <property type="nucleotide sequence ID" value="NZ_CP019607.1"/>
</dbReference>
<dbReference type="EMBL" id="CP019607">
    <property type="protein sequence ID" value="AQP50861.1"/>
    <property type="molecule type" value="Genomic_DNA"/>
</dbReference>
<evidence type="ECO:0000256" key="2">
    <source>
        <dbReference type="SAM" id="SignalP"/>
    </source>
</evidence>
<organism evidence="3 4">
    <name type="scientific">Tessaracoccus flavescens</name>
    <dbReference type="NCBI Taxonomy" id="399497"/>
    <lineage>
        <taxon>Bacteria</taxon>
        <taxon>Bacillati</taxon>
        <taxon>Actinomycetota</taxon>
        <taxon>Actinomycetes</taxon>
        <taxon>Propionibacteriales</taxon>
        <taxon>Propionibacteriaceae</taxon>
        <taxon>Tessaracoccus</taxon>
    </lineage>
</organism>
<evidence type="ECO:0000313" key="4">
    <source>
        <dbReference type="Proteomes" id="UP000188235"/>
    </source>
</evidence>
<dbReference type="Proteomes" id="UP000188235">
    <property type="component" value="Chromosome"/>
</dbReference>
<keyword evidence="4" id="KW-1185">Reference proteome</keyword>
<feature type="region of interest" description="Disordered" evidence="1">
    <location>
        <begin position="26"/>
        <end position="46"/>
    </location>
</feature>
<feature type="chain" id="PRO_5013315396" evidence="2">
    <location>
        <begin position="30"/>
        <end position="879"/>
    </location>
</feature>
<name>A0A1Q2CXQ8_9ACTN</name>
<feature type="compositionally biased region" description="Pro residues" evidence="1">
    <location>
        <begin position="31"/>
        <end position="40"/>
    </location>
</feature>
<reference evidence="3 4" key="1">
    <citation type="journal article" date="2008" name="Int. J. Syst. Evol. Microbiol.">
        <title>Tessaracoccus flavescens sp. nov., isolated from marine sediment.</title>
        <authorList>
            <person name="Lee D.W."/>
            <person name="Lee S.D."/>
        </authorList>
    </citation>
    <scope>NUCLEOTIDE SEQUENCE [LARGE SCALE GENOMIC DNA]</scope>
    <source>
        <strain evidence="3 4">SST-39T</strain>
    </source>
</reference>
<accession>A0A1Q2CXQ8</accession>
<feature type="compositionally biased region" description="Polar residues" evidence="1">
    <location>
        <begin position="241"/>
        <end position="257"/>
    </location>
</feature>
<evidence type="ECO:0000313" key="3">
    <source>
        <dbReference type="EMBL" id="AQP50861.1"/>
    </source>
</evidence>
<keyword evidence="2" id="KW-0732">Signal</keyword>
<dbReference type="OrthoDB" id="324838at2"/>
<dbReference type="KEGG" id="tfa:BW733_08485"/>